<evidence type="ECO:0000259" key="2">
    <source>
        <dbReference type="PROSITE" id="PS50801"/>
    </source>
</evidence>
<comment type="caution">
    <text evidence="3">The sequence shown here is derived from an EMBL/GenBank/DDBJ whole genome shotgun (WGS) entry which is preliminary data.</text>
</comment>
<protein>
    <submittedName>
        <fullName evidence="3">RsbT co-antagonist protein RsbR</fullName>
    </submittedName>
</protein>
<name>A0ABU1TZ50_9BACL</name>
<keyword evidence="1" id="KW-0597">Phosphoprotein</keyword>
<reference evidence="3 4" key="1">
    <citation type="submission" date="2023-07" db="EMBL/GenBank/DDBJ databases">
        <title>Sorghum-associated microbial communities from plants grown in Nebraska, USA.</title>
        <authorList>
            <person name="Schachtman D."/>
        </authorList>
    </citation>
    <scope>NUCLEOTIDE SEQUENCE [LARGE SCALE GENOMIC DNA]</scope>
    <source>
        <strain evidence="3 4">BE211</strain>
    </source>
</reference>
<sequence>MKKELHQLGEIIIKKRFEIAEKVHSERMSGVLMTEAERNEFQKIEPKILELRAEFINLFGEAIIDNHDLSKSIDKVKHWGKETGEYLYKLGAPLDEALKDTSFYRESIWKTIKEEATLQSMSAASIFDVIEIIDPLLDRAVYWFSLTYVQSHQQVLEQAKSAFLELSVPVVPLLKGTGILPLIGNIDTERAQLLMEETLSQAIKLKLEHLIIDISGIMIVDTMVADQLFRVIDALSLLGVKTILTGIRPEMAQTMVALGLNLDKINVKGNLHQAFIELQTN</sequence>
<evidence type="ECO:0000256" key="1">
    <source>
        <dbReference type="ARBA" id="ARBA00022553"/>
    </source>
</evidence>
<organism evidence="3 4">
    <name type="scientific">Fictibacillus barbaricus</name>
    <dbReference type="NCBI Taxonomy" id="182136"/>
    <lineage>
        <taxon>Bacteria</taxon>
        <taxon>Bacillati</taxon>
        <taxon>Bacillota</taxon>
        <taxon>Bacilli</taxon>
        <taxon>Bacillales</taxon>
        <taxon>Fictibacillaceae</taxon>
        <taxon>Fictibacillus</taxon>
    </lineage>
</organism>
<dbReference type="InterPro" id="IPR002645">
    <property type="entry name" value="STAS_dom"/>
</dbReference>
<feature type="domain" description="STAS" evidence="2">
    <location>
        <begin position="167"/>
        <end position="278"/>
    </location>
</feature>
<dbReference type="InterPro" id="IPR036513">
    <property type="entry name" value="STAS_dom_sf"/>
</dbReference>
<dbReference type="Proteomes" id="UP001258181">
    <property type="component" value="Unassembled WGS sequence"/>
</dbReference>
<dbReference type="PANTHER" id="PTHR33745">
    <property type="entry name" value="RSBT ANTAGONIST PROTEIN RSBS-RELATED"/>
    <property type="match status" value="1"/>
</dbReference>
<evidence type="ECO:0000313" key="3">
    <source>
        <dbReference type="EMBL" id="MDR7072448.1"/>
    </source>
</evidence>
<gene>
    <name evidence="3" type="ORF">J2X07_001425</name>
</gene>
<accession>A0ABU1TZ50</accession>
<dbReference type="SUPFAM" id="SSF52091">
    <property type="entry name" value="SpoIIaa-like"/>
    <property type="match status" value="1"/>
</dbReference>
<keyword evidence="4" id="KW-1185">Reference proteome</keyword>
<dbReference type="PANTHER" id="PTHR33745:SF3">
    <property type="entry name" value="RSBT CO-ANTAGONIST PROTEIN RSBRC"/>
    <property type="match status" value="1"/>
</dbReference>
<dbReference type="Gene3D" id="3.30.750.24">
    <property type="entry name" value="STAS domain"/>
    <property type="match status" value="1"/>
</dbReference>
<evidence type="ECO:0000313" key="4">
    <source>
        <dbReference type="Proteomes" id="UP001258181"/>
    </source>
</evidence>
<dbReference type="InterPro" id="IPR051932">
    <property type="entry name" value="Bact_StressResp_Reg"/>
</dbReference>
<proteinExistence type="predicted"/>
<dbReference type="CDD" id="cd07041">
    <property type="entry name" value="STAS_RsbR_RsbS_like"/>
    <property type="match status" value="1"/>
</dbReference>
<dbReference type="EMBL" id="JAVDWA010000002">
    <property type="protein sequence ID" value="MDR7072448.1"/>
    <property type="molecule type" value="Genomic_DNA"/>
</dbReference>
<dbReference type="Pfam" id="PF01740">
    <property type="entry name" value="STAS"/>
    <property type="match status" value="1"/>
</dbReference>
<dbReference type="RefSeq" id="WP_310257746.1">
    <property type="nucleotide sequence ID" value="NZ_JAVDWA010000002.1"/>
</dbReference>
<dbReference type="PROSITE" id="PS50801">
    <property type="entry name" value="STAS"/>
    <property type="match status" value="1"/>
</dbReference>